<comment type="catalytic activity">
    <reaction evidence="8 9">
        <text>hydroxymethylbilane = uroporphyrinogen III + H2O</text>
        <dbReference type="Rhea" id="RHEA:18965"/>
        <dbReference type="ChEBI" id="CHEBI:15377"/>
        <dbReference type="ChEBI" id="CHEBI:57308"/>
        <dbReference type="ChEBI" id="CHEBI:57845"/>
        <dbReference type="EC" id="4.2.1.75"/>
    </reaction>
</comment>
<dbReference type="PANTHER" id="PTHR38042:SF1">
    <property type="entry name" value="UROPORPHYRINOGEN-III SYNTHASE, CHLOROPLASTIC"/>
    <property type="match status" value="1"/>
</dbReference>
<reference evidence="11 12" key="1">
    <citation type="submission" date="2019-07" db="EMBL/GenBank/DDBJ databases">
        <title>Salinicoccus cyprini sp. nov., isolated from gastro-intestinal tract of mirror carp, Cyprinus carpio var. specularis, collected from Gobind Sagar Reservoir, Himachal Pradesh, India.</title>
        <authorList>
            <person name="Talwar C."/>
            <person name="Singh A.K."/>
            <person name="Lal R."/>
            <person name="Negi R.K."/>
        </authorList>
    </citation>
    <scope>NUCLEOTIDE SEQUENCE [LARGE SCALE GENOMIC DNA]</scope>
    <source>
        <strain evidence="11 12">CT19</strain>
    </source>
</reference>
<comment type="caution">
    <text evidence="11">The sequence shown here is derived from an EMBL/GenBank/DDBJ whole genome shotgun (WGS) entry which is preliminary data.</text>
</comment>
<evidence type="ECO:0000256" key="5">
    <source>
        <dbReference type="ARBA" id="ARBA00023244"/>
    </source>
</evidence>
<sequence length="233" mass="26190">MKHYRPIVIMTQSRAFERDSSVLSLVHTPLITTEALPFDETVFRCHYDWLVLTSRNAVQHFLPHMKKAQFDRVATIGRKTSERLEQEGLKIDFEPGDYSQEGFLADFPAWHGTRILYPASREARPLLHDHLVAAGCAVERLDLYRPVANEAYREEIQALLAQSPYGITFSSPSGVKAFMKWFTPQDLGNITVVAIGQVTADALGLYGVASIQPGKETLEEMVELLEDRIDGGV</sequence>
<proteinExistence type="inferred from homology"/>
<comment type="similarity">
    <text evidence="2 9">Belongs to the uroporphyrinogen-III synthase family.</text>
</comment>
<dbReference type="Pfam" id="PF02602">
    <property type="entry name" value="HEM4"/>
    <property type="match status" value="1"/>
</dbReference>
<evidence type="ECO:0000256" key="1">
    <source>
        <dbReference type="ARBA" id="ARBA00004772"/>
    </source>
</evidence>
<evidence type="ECO:0000256" key="4">
    <source>
        <dbReference type="ARBA" id="ARBA00023239"/>
    </source>
</evidence>
<dbReference type="GO" id="GO:0006780">
    <property type="term" value="P:uroporphyrinogen III biosynthetic process"/>
    <property type="evidence" value="ECO:0007669"/>
    <property type="project" value="UniProtKB-UniRule"/>
</dbReference>
<gene>
    <name evidence="11" type="ORF">FO441_04955</name>
</gene>
<dbReference type="OrthoDB" id="9815856at2"/>
<evidence type="ECO:0000256" key="7">
    <source>
        <dbReference type="ARBA" id="ARBA00040167"/>
    </source>
</evidence>
<dbReference type="EMBL" id="VMSJ01000001">
    <property type="protein sequence ID" value="TVT29634.1"/>
    <property type="molecule type" value="Genomic_DNA"/>
</dbReference>
<keyword evidence="12" id="KW-1185">Reference proteome</keyword>
<dbReference type="UniPathway" id="UPA00251">
    <property type="reaction ID" value="UER00320"/>
</dbReference>
<dbReference type="GO" id="GO:0004852">
    <property type="term" value="F:uroporphyrinogen-III synthase activity"/>
    <property type="evidence" value="ECO:0007669"/>
    <property type="project" value="UniProtKB-UniRule"/>
</dbReference>
<evidence type="ECO:0000256" key="8">
    <source>
        <dbReference type="ARBA" id="ARBA00048617"/>
    </source>
</evidence>
<evidence type="ECO:0000256" key="3">
    <source>
        <dbReference type="ARBA" id="ARBA00013109"/>
    </source>
</evidence>
<comment type="pathway">
    <text evidence="1 9">Porphyrin-containing compound metabolism; protoporphyrin-IX biosynthesis; coproporphyrinogen-III from 5-aminolevulinate: step 3/4.</text>
</comment>
<comment type="function">
    <text evidence="6 9">Catalyzes cyclization of the linear tetrapyrrole, hydroxymethylbilane, to the macrocyclic uroporphyrinogen III.</text>
</comment>
<keyword evidence="4 9" id="KW-0456">Lyase</keyword>
<dbReference type="SUPFAM" id="SSF69618">
    <property type="entry name" value="HemD-like"/>
    <property type="match status" value="1"/>
</dbReference>
<protein>
    <recommendedName>
        <fullName evidence="7 9">Uroporphyrinogen-III synthase</fullName>
        <ecNumber evidence="3 9">4.2.1.75</ecNumber>
    </recommendedName>
</protein>
<evidence type="ECO:0000256" key="2">
    <source>
        <dbReference type="ARBA" id="ARBA00008133"/>
    </source>
</evidence>
<dbReference type="AlphaFoldDB" id="A0A558AZH2"/>
<dbReference type="PANTHER" id="PTHR38042">
    <property type="entry name" value="UROPORPHYRINOGEN-III SYNTHASE, CHLOROPLASTIC"/>
    <property type="match status" value="1"/>
</dbReference>
<dbReference type="GO" id="GO:0006782">
    <property type="term" value="P:protoporphyrinogen IX biosynthetic process"/>
    <property type="evidence" value="ECO:0007669"/>
    <property type="project" value="UniProtKB-UniRule"/>
</dbReference>
<dbReference type="InterPro" id="IPR036108">
    <property type="entry name" value="4pyrrol_syn_uPrphyn_synt_sf"/>
</dbReference>
<dbReference type="EC" id="4.2.1.75" evidence="3 9"/>
<dbReference type="Proteomes" id="UP000315103">
    <property type="component" value="Unassembled WGS sequence"/>
</dbReference>
<organism evidence="11 12">
    <name type="scientific">Salinicoccus cyprini</name>
    <dbReference type="NCBI Taxonomy" id="2493691"/>
    <lineage>
        <taxon>Bacteria</taxon>
        <taxon>Bacillati</taxon>
        <taxon>Bacillota</taxon>
        <taxon>Bacilli</taxon>
        <taxon>Bacillales</taxon>
        <taxon>Staphylococcaceae</taxon>
        <taxon>Salinicoccus</taxon>
    </lineage>
</organism>
<evidence type="ECO:0000256" key="9">
    <source>
        <dbReference type="RuleBase" id="RU366031"/>
    </source>
</evidence>
<evidence type="ECO:0000313" key="11">
    <source>
        <dbReference type="EMBL" id="TVT29634.1"/>
    </source>
</evidence>
<accession>A0A558AZH2</accession>
<dbReference type="Gene3D" id="3.40.50.10090">
    <property type="match status" value="2"/>
</dbReference>
<evidence type="ECO:0000256" key="6">
    <source>
        <dbReference type="ARBA" id="ARBA00037589"/>
    </source>
</evidence>
<dbReference type="CDD" id="cd06578">
    <property type="entry name" value="HemD"/>
    <property type="match status" value="1"/>
</dbReference>
<feature type="domain" description="Tetrapyrrole biosynthesis uroporphyrinogen III synthase" evidence="10">
    <location>
        <begin position="26"/>
        <end position="223"/>
    </location>
</feature>
<evidence type="ECO:0000313" key="12">
    <source>
        <dbReference type="Proteomes" id="UP000315103"/>
    </source>
</evidence>
<name>A0A558AZH2_9STAP</name>
<dbReference type="InterPro" id="IPR003754">
    <property type="entry name" value="4pyrrol_synth_uPrphyn_synth"/>
</dbReference>
<evidence type="ECO:0000259" key="10">
    <source>
        <dbReference type="Pfam" id="PF02602"/>
    </source>
</evidence>
<keyword evidence="5 9" id="KW-0627">Porphyrin biosynthesis</keyword>
<dbReference type="InterPro" id="IPR039793">
    <property type="entry name" value="UROS/Hem4"/>
</dbReference>
<dbReference type="RefSeq" id="WP_145286619.1">
    <property type="nucleotide sequence ID" value="NZ_VMSJ01000001.1"/>
</dbReference>